<reference evidence="1" key="1">
    <citation type="submission" date="2018-05" db="EMBL/GenBank/DDBJ databases">
        <authorList>
            <person name="Lanie J.A."/>
            <person name="Ng W.-L."/>
            <person name="Kazmierczak K.M."/>
            <person name="Andrzejewski T.M."/>
            <person name="Davidsen T.M."/>
            <person name="Wayne K.J."/>
            <person name="Tettelin H."/>
            <person name="Glass J.I."/>
            <person name="Rusch D."/>
            <person name="Podicherti R."/>
            <person name="Tsui H.-C.T."/>
            <person name="Winkler M.E."/>
        </authorList>
    </citation>
    <scope>NUCLEOTIDE SEQUENCE</scope>
</reference>
<accession>A0A382DYB8</accession>
<proteinExistence type="predicted"/>
<evidence type="ECO:0000313" key="1">
    <source>
        <dbReference type="EMBL" id="SVB43440.1"/>
    </source>
</evidence>
<dbReference type="EMBL" id="UINC01041744">
    <property type="protein sequence ID" value="SVB43440.1"/>
    <property type="molecule type" value="Genomic_DNA"/>
</dbReference>
<name>A0A382DYB8_9ZZZZ</name>
<gene>
    <name evidence="1" type="ORF">METZ01_LOCUS196294</name>
</gene>
<organism evidence="1">
    <name type="scientific">marine metagenome</name>
    <dbReference type="NCBI Taxonomy" id="408172"/>
    <lineage>
        <taxon>unclassified sequences</taxon>
        <taxon>metagenomes</taxon>
        <taxon>ecological metagenomes</taxon>
    </lineage>
</organism>
<protein>
    <submittedName>
        <fullName evidence="1">Uncharacterized protein</fullName>
    </submittedName>
</protein>
<dbReference type="AlphaFoldDB" id="A0A382DYB8"/>
<sequence>MIRFKRFLTEGGLTTTELAKIFATTGELRVTALADKIWGGESLQLTTGKKKKIKVISYGTEDNVWEYYADVPADKKKFLNAFEKSIQVDDWKKKYKLVIEKPTMKLRDLEKTEDFGGKAGAGPTGAEWESLITHQVNKEIGNELSDEDAKKIASKHYPTYEKSAKAIAKNFIKEFGKGKMVQYGAKASKSNLSKLWTDHGGKNGTPKTDMYTKKYNISLKKSGGSQLASGTKEETISTFYAALEYIGEDKSSKPEIAGLMANIEKGFKKVALDYTKGDLDKLAAGEKVKGKKKSGLTGKDAKEFKKFTQTEKFHKKFNKELDAVLKLGENKKFVEWYCFEAMSGLKKFNAGARQSVASVCVTFDPAKWTISKINVTDSGEASGLSGGTPSVSSDLKAKAKKIKIYSAFKSSGGKPYSTLRLSGDNYIKDEETLVGCTLNSIIRDEILLDEDVKSLGLNLTEEIVALDEFALIKSLYGKLKNVGKDVQKWVGNLFKRIFEKVSQAMEKIKKLGKELFEGLFQFLGITITKVQTTLPSELADFVNK</sequence>